<dbReference type="Pfam" id="PF04828">
    <property type="entry name" value="GFA"/>
    <property type="match status" value="1"/>
</dbReference>
<evidence type="ECO:0000313" key="6">
    <source>
        <dbReference type="EMBL" id="MDR7269677.1"/>
    </source>
</evidence>
<accession>A0ABU1YLE2</accession>
<evidence type="ECO:0000256" key="2">
    <source>
        <dbReference type="ARBA" id="ARBA00022723"/>
    </source>
</evidence>
<dbReference type="PROSITE" id="PS51891">
    <property type="entry name" value="CENP_V_GFA"/>
    <property type="match status" value="1"/>
</dbReference>
<keyword evidence="4" id="KW-0456">Lyase</keyword>
<evidence type="ECO:0000313" key="7">
    <source>
        <dbReference type="Proteomes" id="UP001180453"/>
    </source>
</evidence>
<dbReference type="PANTHER" id="PTHR33337:SF40">
    <property type="entry name" value="CENP-V_GFA DOMAIN-CONTAINING PROTEIN-RELATED"/>
    <property type="match status" value="1"/>
</dbReference>
<organism evidence="6 7">
    <name type="scientific">Roseateles saccharophilus</name>
    <name type="common">Pseudomonas saccharophila</name>
    <dbReference type="NCBI Taxonomy" id="304"/>
    <lineage>
        <taxon>Bacteria</taxon>
        <taxon>Pseudomonadati</taxon>
        <taxon>Pseudomonadota</taxon>
        <taxon>Betaproteobacteria</taxon>
        <taxon>Burkholderiales</taxon>
        <taxon>Sphaerotilaceae</taxon>
        <taxon>Roseateles</taxon>
    </lineage>
</organism>
<dbReference type="InterPro" id="IPR006913">
    <property type="entry name" value="CENP-V/GFA"/>
</dbReference>
<evidence type="ECO:0000256" key="4">
    <source>
        <dbReference type="ARBA" id="ARBA00023239"/>
    </source>
</evidence>
<dbReference type="SUPFAM" id="SSF51316">
    <property type="entry name" value="Mss4-like"/>
    <property type="match status" value="1"/>
</dbReference>
<dbReference type="InterPro" id="IPR011057">
    <property type="entry name" value="Mss4-like_sf"/>
</dbReference>
<dbReference type="RefSeq" id="WP_310264658.1">
    <property type="nucleotide sequence ID" value="NZ_JAVDXU010000001.1"/>
</dbReference>
<evidence type="ECO:0000256" key="1">
    <source>
        <dbReference type="ARBA" id="ARBA00005495"/>
    </source>
</evidence>
<comment type="similarity">
    <text evidence="1">Belongs to the Gfa family.</text>
</comment>
<protein>
    <recommendedName>
        <fullName evidence="5">CENP-V/GFA domain-containing protein</fullName>
    </recommendedName>
</protein>
<feature type="domain" description="CENP-V/GFA" evidence="5">
    <location>
        <begin position="1"/>
        <end position="139"/>
    </location>
</feature>
<comment type="caution">
    <text evidence="6">The sequence shown here is derived from an EMBL/GenBank/DDBJ whole genome shotgun (WGS) entry which is preliminary data.</text>
</comment>
<gene>
    <name evidence="6" type="ORF">J2X20_002306</name>
</gene>
<name>A0ABU1YLE2_ROSSA</name>
<keyword evidence="3" id="KW-0862">Zinc</keyword>
<sequence>MSGPVAACFCGAVRIPVAAALSAPINCHCGQCRALSGAAFTTWVSLPRSQCQLPDPGVVAGFKPTQNLTRWSCRRCASHVFTEDVRLADIVGIPAGAFPDAVVPPPKRDYFIHHKPGWHQQHLASIPQFGGESGYEPVDGAR</sequence>
<dbReference type="EMBL" id="JAVDXU010000001">
    <property type="protein sequence ID" value="MDR7269677.1"/>
    <property type="molecule type" value="Genomic_DNA"/>
</dbReference>
<dbReference type="PANTHER" id="PTHR33337">
    <property type="entry name" value="GFA DOMAIN-CONTAINING PROTEIN"/>
    <property type="match status" value="1"/>
</dbReference>
<reference evidence="6 7" key="1">
    <citation type="submission" date="2023-07" db="EMBL/GenBank/DDBJ databases">
        <title>Sorghum-associated microbial communities from plants grown in Nebraska, USA.</title>
        <authorList>
            <person name="Schachtman D."/>
        </authorList>
    </citation>
    <scope>NUCLEOTIDE SEQUENCE [LARGE SCALE GENOMIC DNA]</scope>
    <source>
        <strain evidence="6 7">BE314</strain>
    </source>
</reference>
<dbReference type="Proteomes" id="UP001180453">
    <property type="component" value="Unassembled WGS sequence"/>
</dbReference>
<keyword evidence="7" id="KW-1185">Reference proteome</keyword>
<keyword evidence="2" id="KW-0479">Metal-binding</keyword>
<evidence type="ECO:0000259" key="5">
    <source>
        <dbReference type="PROSITE" id="PS51891"/>
    </source>
</evidence>
<dbReference type="Gene3D" id="3.90.1590.10">
    <property type="entry name" value="glutathione-dependent formaldehyde- activating enzyme (gfa)"/>
    <property type="match status" value="1"/>
</dbReference>
<evidence type="ECO:0000256" key="3">
    <source>
        <dbReference type="ARBA" id="ARBA00022833"/>
    </source>
</evidence>
<proteinExistence type="inferred from homology"/>